<evidence type="ECO:0000259" key="1">
    <source>
        <dbReference type="Pfam" id="PF01764"/>
    </source>
</evidence>
<dbReference type="PANTHER" id="PTHR45856">
    <property type="entry name" value="ALPHA/BETA-HYDROLASES SUPERFAMILY PROTEIN"/>
    <property type="match status" value="1"/>
</dbReference>
<organism evidence="2 3">
    <name type="scientific">Ahniella affigens</name>
    <dbReference type="NCBI Taxonomy" id="2021234"/>
    <lineage>
        <taxon>Bacteria</taxon>
        <taxon>Pseudomonadati</taxon>
        <taxon>Pseudomonadota</taxon>
        <taxon>Gammaproteobacteria</taxon>
        <taxon>Lysobacterales</taxon>
        <taxon>Rhodanobacteraceae</taxon>
        <taxon>Ahniella</taxon>
    </lineage>
</organism>
<dbReference type="Gene3D" id="3.40.50.1820">
    <property type="entry name" value="alpha/beta hydrolase"/>
    <property type="match status" value="1"/>
</dbReference>
<feature type="domain" description="Fungal lipase-type" evidence="1">
    <location>
        <begin position="118"/>
        <end position="254"/>
    </location>
</feature>
<name>A0A2P1PVH5_9GAMM</name>
<dbReference type="InterPro" id="IPR051218">
    <property type="entry name" value="Sec_MonoDiacylglyc_Lipase"/>
</dbReference>
<dbReference type="InterPro" id="IPR002921">
    <property type="entry name" value="Fungal_lipase-type"/>
</dbReference>
<dbReference type="CDD" id="cd00519">
    <property type="entry name" value="Lipase_3"/>
    <property type="match status" value="1"/>
</dbReference>
<dbReference type="OrthoDB" id="5562330at2"/>
<dbReference type="AlphaFoldDB" id="A0A2P1PVH5"/>
<reference evidence="2 3" key="2">
    <citation type="submission" date="2018-03" db="EMBL/GenBank/DDBJ databases">
        <authorList>
            <person name="Keele B.F."/>
        </authorList>
    </citation>
    <scope>NUCLEOTIDE SEQUENCE [LARGE SCALE GENOMIC DNA]</scope>
    <source>
        <strain evidence="2 3">D13</strain>
    </source>
</reference>
<accession>A0A2P1PVH5</accession>
<dbReference type="GO" id="GO:0006629">
    <property type="term" value="P:lipid metabolic process"/>
    <property type="evidence" value="ECO:0007669"/>
    <property type="project" value="InterPro"/>
</dbReference>
<evidence type="ECO:0000313" key="2">
    <source>
        <dbReference type="EMBL" id="AVP98856.1"/>
    </source>
</evidence>
<dbReference type="InterPro" id="IPR029058">
    <property type="entry name" value="AB_hydrolase_fold"/>
</dbReference>
<protein>
    <recommendedName>
        <fullName evidence="1">Fungal lipase-type domain-containing protein</fullName>
    </recommendedName>
</protein>
<dbReference type="EMBL" id="CP027860">
    <property type="protein sequence ID" value="AVP98856.1"/>
    <property type="molecule type" value="Genomic_DNA"/>
</dbReference>
<sequence>MHHLEDTTMPAFEKEPANPFALIPPSRRESFKHRDEVPFRRVVAGPSKADAYWMAEAALLAYARPEGNRWFAHASKAFKTAFSAPLADATKVSVRHGAGRKRGTNWYLISANEFNLLVFRGSEVPGQINDLPQLGQVLRDWVVTNAQFLPSHLGNGARAHEGFTEAYAEVAPAIDKALRESVNPNARLFITGHSLGGAMAVLAAASLQNFFGTITCYTFGAPRVGDRGFARMLANVAMFRYELGDDLVTRVPPRAFGYQHVPMTAIHYNSVDSGSTTRWDIPLSDTWYSLSLGYMQLKSASGTILDQVADKQLSKAALSALRPLVDHAPVLYAIAAYNDWVRG</sequence>
<dbReference type="Proteomes" id="UP000241074">
    <property type="component" value="Chromosome"/>
</dbReference>
<dbReference type="SUPFAM" id="SSF53474">
    <property type="entry name" value="alpha/beta-Hydrolases"/>
    <property type="match status" value="1"/>
</dbReference>
<proteinExistence type="predicted"/>
<dbReference type="PANTHER" id="PTHR45856:SF24">
    <property type="entry name" value="FUNGAL LIPASE-LIKE DOMAIN-CONTAINING PROTEIN"/>
    <property type="match status" value="1"/>
</dbReference>
<dbReference type="Pfam" id="PF01764">
    <property type="entry name" value="Lipase_3"/>
    <property type="match status" value="1"/>
</dbReference>
<reference evidence="2 3" key="1">
    <citation type="submission" date="2018-03" db="EMBL/GenBank/DDBJ databases">
        <title>Ahniella affigens gen. nov., sp. nov., a gammaproteobacterium isolated from sandy soil near a stream.</title>
        <authorList>
            <person name="Ko Y."/>
            <person name="Kim J.-H."/>
        </authorList>
    </citation>
    <scope>NUCLEOTIDE SEQUENCE [LARGE SCALE GENOMIC DNA]</scope>
    <source>
        <strain evidence="2 3">D13</strain>
    </source>
</reference>
<keyword evidence="3" id="KW-1185">Reference proteome</keyword>
<gene>
    <name evidence="2" type="ORF">C7S18_17460</name>
</gene>
<dbReference type="KEGG" id="xba:C7S18_17460"/>
<evidence type="ECO:0000313" key="3">
    <source>
        <dbReference type="Proteomes" id="UP000241074"/>
    </source>
</evidence>